<sequence>MLRPARIVGLDIDNGLVHAARKNIRHYLSELQTQEARRAIHRDNSHLYLYPSCVYASAELYRSVCPANYVLDNDDLLLTQQPEYDMILCLSVTKWVHLNWGDSGLKRLFKRAYRHLRPGGMFLLEPQPWESYVRRKKLTDTINRNYRSICLRPDQFSSYLVTEVGFTGFENLGAPKCSARGFQRPIYLFHK</sequence>
<evidence type="ECO:0000259" key="7">
    <source>
        <dbReference type="PROSITE" id="PS51515"/>
    </source>
</evidence>
<evidence type="ECO:0000313" key="8">
    <source>
        <dbReference type="Ensembl" id="ENSMALP00000022453.1"/>
    </source>
</evidence>
<keyword evidence="9" id="KW-1185">Reference proteome</keyword>
<evidence type="ECO:0000256" key="3">
    <source>
        <dbReference type="ARBA" id="ARBA00022679"/>
    </source>
</evidence>
<evidence type="ECO:0000313" key="9">
    <source>
        <dbReference type="Proteomes" id="UP000261600"/>
    </source>
</evidence>
<name>A0A3Q3JQ04_MONAL</name>
<evidence type="ECO:0000256" key="2">
    <source>
        <dbReference type="ARBA" id="ARBA00022603"/>
    </source>
</evidence>
<comment type="similarity">
    <text evidence="1 6">Belongs to the methyltransferase superfamily.</text>
</comment>
<dbReference type="PANTHER" id="PTHR12315:SF0">
    <property type="entry name" value="7SK SNRNA METHYLPHOSPHATE CAPPING ENZYME"/>
    <property type="match status" value="1"/>
</dbReference>
<feature type="domain" description="Bin3-type SAM" evidence="7">
    <location>
        <begin position="1"/>
        <end position="191"/>
    </location>
</feature>
<dbReference type="GO" id="GO:0008173">
    <property type="term" value="F:RNA methyltransferase activity"/>
    <property type="evidence" value="ECO:0007669"/>
    <property type="project" value="UniProtKB-UniRule"/>
</dbReference>
<dbReference type="PANTHER" id="PTHR12315">
    <property type="entry name" value="BICOID-INTERACTING PROTEIN RELATED"/>
    <property type="match status" value="1"/>
</dbReference>
<keyword evidence="2 6" id="KW-0489">Methyltransferase</keyword>
<dbReference type="STRING" id="43700.ENSMALP00000022453"/>
<organism evidence="8 9">
    <name type="scientific">Monopterus albus</name>
    <name type="common">Swamp eel</name>
    <dbReference type="NCBI Taxonomy" id="43700"/>
    <lineage>
        <taxon>Eukaryota</taxon>
        <taxon>Metazoa</taxon>
        <taxon>Chordata</taxon>
        <taxon>Craniata</taxon>
        <taxon>Vertebrata</taxon>
        <taxon>Euteleostomi</taxon>
        <taxon>Actinopterygii</taxon>
        <taxon>Neopterygii</taxon>
        <taxon>Teleostei</taxon>
        <taxon>Neoteleostei</taxon>
        <taxon>Acanthomorphata</taxon>
        <taxon>Anabantaria</taxon>
        <taxon>Synbranchiformes</taxon>
        <taxon>Synbranchidae</taxon>
        <taxon>Monopterus</taxon>
    </lineage>
</organism>
<keyword evidence="3 6" id="KW-0808">Transferase</keyword>
<dbReference type="InterPro" id="IPR010675">
    <property type="entry name" value="Bin3_C"/>
</dbReference>
<dbReference type="InterPro" id="IPR024160">
    <property type="entry name" value="BIN3_SAM-bd_dom"/>
</dbReference>
<evidence type="ECO:0000256" key="1">
    <source>
        <dbReference type="ARBA" id="ARBA00008361"/>
    </source>
</evidence>
<dbReference type="Ensembl" id="ENSMALT00000022880.1">
    <property type="protein sequence ID" value="ENSMALP00000022453.1"/>
    <property type="gene ID" value="ENSMALG00000015674.1"/>
</dbReference>
<dbReference type="GO" id="GO:0032259">
    <property type="term" value="P:methylation"/>
    <property type="evidence" value="ECO:0007669"/>
    <property type="project" value="UniProtKB-KW"/>
</dbReference>
<dbReference type="Pfam" id="PF06859">
    <property type="entry name" value="Bin3"/>
    <property type="match status" value="1"/>
</dbReference>
<dbReference type="GO" id="GO:0040031">
    <property type="term" value="P:snRNA modification"/>
    <property type="evidence" value="ECO:0007669"/>
    <property type="project" value="TreeGrafter"/>
</dbReference>
<evidence type="ECO:0000256" key="6">
    <source>
        <dbReference type="RuleBase" id="RU367087"/>
    </source>
</evidence>
<dbReference type="AlphaFoldDB" id="A0A3Q3JQ04"/>
<dbReference type="PROSITE" id="PS51515">
    <property type="entry name" value="BIN3_SAM"/>
    <property type="match status" value="1"/>
</dbReference>
<dbReference type="InterPro" id="IPR029063">
    <property type="entry name" value="SAM-dependent_MTases_sf"/>
</dbReference>
<evidence type="ECO:0000256" key="5">
    <source>
        <dbReference type="PROSITE-ProRule" id="PRU00848"/>
    </source>
</evidence>
<proteinExistence type="inferred from homology"/>
<protein>
    <recommendedName>
        <fullName evidence="6">RNA methyltransferase</fullName>
        <ecNumber evidence="6">2.1.1.-</ecNumber>
    </recommendedName>
</protein>
<dbReference type="Proteomes" id="UP000261600">
    <property type="component" value="Unplaced"/>
</dbReference>
<dbReference type="Gene3D" id="3.40.50.150">
    <property type="entry name" value="Vaccinia Virus protein VP39"/>
    <property type="match status" value="1"/>
</dbReference>
<dbReference type="GO" id="GO:0008171">
    <property type="term" value="F:O-methyltransferase activity"/>
    <property type="evidence" value="ECO:0007669"/>
    <property type="project" value="UniProtKB-UniRule"/>
</dbReference>
<evidence type="ECO:0000256" key="4">
    <source>
        <dbReference type="ARBA" id="ARBA00022691"/>
    </source>
</evidence>
<dbReference type="InterPro" id="IPR039772">
    <property type="entry name" value="Bin3-like"/>
</dbReference>
<dbReference type="GO" id="GO:0017069">
    <property type="term" value="F:snRNA binding"/>
    <property type="evidence" value="ECO:0007669"/>
    <property type="project" value="TreeGrafter"/>
</dbReference>
<keyword evidence="4 5" id="KW-0949">S-adenosyl-L-methionine</keyword>
<reference evidence="8" key="2">
    <citation type="submission" date="2025-09" db="UniProtKB">
        <authorList>
            <consortium name="Ensembl"/>
        </authorList>
    </citation>
    <scope>IDENTIFICATION</scope>
</reference>
<accession>A0A3Q3JQ04</accession>
<dbReference type="EC" id="2.1.1.-" evidence="6"/>
<dbReference type="SUPFAM" id="SSF53335">
    <property type="entry name" value="S-adenosyl-L-methionine-dependent methyltransferases"/>
    <property type="match status" value="1"/>
</dbReference>
<reference evidence="8" key="1">
    <citation type="submission" date="2025-08" db="UniProtKB">
        <authorList>
            <consortium name="Ensembl"/>
        </authorList>
    </citation>
    <scope>IDENTIFICATION</scope>
</reference>